<accession>A0A644VFB2</accession>
<dbReference type="EMBL" id="VSSQ01000292">
    <property type="protein sequence ID" value="MPL90018.1"/>
    <property type="molecule type" value="Genomic_DNA"/>
</dbReference>
<comment type="caution">
    <text evidence="1">The sequence shown here is derived from an EMBL/GenBank/DDBJ whole genome shotgun (WGS) entry which is preliminary data.</text>
</comment>
<proteinExistence type="predicted"/>
<reference evidence="1" key="1">
    <citation type="submission" date="2019-08" db="EMBL/GenBank/DDBJ databases">
        <authorList>
            <person name="Kucharzyk K."/>
            <person name="Murdoch R.W."/>
            <person name="Higgins S."/>
            <person name="Loffler F."/>
        </authorList>
    </citation>
    <scope>NUCLEOTIDE SEQUENCE</scope>
</reference>
<evidence type="ECO:0000313" key="1">
    <source>
        <dbReference type="EMBL" id="MPL90018.1"/>
    </source>
</evidence>
<name>A0A644VFB2_9ZZZZ</name>
<protein>
    <submittedName>
        <fullName evidence="1">Uncharacterized protein</fullName>
    </submittedName>
</protein>
<dbReference type="AlphaFoldDB" id="A0A644VFB2"/>
<gene>
    <name evidence="1" type="ORF">SDC9_36063</name>
</gene>
<organism evidence="1">
    <name type="scientific">bioreactor metagenome</name>
    <dbReference type="NCBI Taxonomy" id="1076179"/>
    <lineage>
        <taxon>unclassified sequences</taxon>
        <taxon>metagenomes</taxon>
        <taxon>ecological metagenomes</taxon>
    </lineage>
</organism>
<sequence>MITKVRQVVTRHLINIPGWRARRRIVVIESDDWGSVRMASPEAYRHFLSLGYPVDQCPYNRYDLLESNSDLEALYEVLDSVKDINRRPAILTANSLVANPDFEKIQADNFTNYYYELLTDTLRRYPNHDRVFELYHQGIENKLIKPQFHGREHLNIGRWMKALQDNDQFAKEAFRFNMFSVHPDKINDNGLEYMEALDYDDEAQLKSFNHILVDGAGIFKQLWGYTSTTFIASCYIWPEEVEPMLSQTGVKYLQGTVVQAVPRPDKRFEYTHKYHFLGQRNKFGQRYLVRNAFFEPSHTPYIDNVGECLKRISIAFKWNKPAIISTHRLNFMGSLDPANRSRGLKTLAELLKRIVAQWPDVEFLSSDELGDIMNGNESR</sequence>